<dbReference type="CDD" id="cd00093">
    <property type="entry name" value="HTH_XRE"/>
    <property type="match status" value="1"/>
</dbReference>
<reference evidence="2 3" key="1">
    <citation type="submission" date="2018-04" db="EMBL/GenBank/DDBJ databases">
        <title>Novel actinobacteria from marine sediment.</title>
        <authorList>
            <person name="Ng Z.Y."/>
            <person name="Tan G.Y.A."/>
        </authorList>
    </citation>
    <scope>NUCLEOTIDE SEQUENCE [LARGE SCALE GENOMIC DNA]</scope>
    <source>
        <strain evidence="2 3">TPS81</strain>
    </source>
</reference>
<dbReference type="Pfam" id="PF13560">
    <property type="entry name" value="HTH_31"/>
    <property type="match status" value="1"/>
</dbReference>
<sequence length="175" mass="19520">MPETPKSRRMNELGPTGQQVAANVRRFRRLRGLSTTELARRLTEVGRPTIAGAITRIEAGRRRVDADDLVALAQTLGVTPSALLLPPTAEGHTEVTGAGQVPAHDAWRWMDGQWPLGASRDPEELRKQLTDFHLHARPYGIPPYQSVDDAVVWMRDFDATPFEKDRTAPGQHDRK</sequence>
<dbReference type="Proteomes" id="UP000253318">
    <property type="component" value="Unassembled WGS sequence"/>
</dbReference>
<dbReference type="OrthoDB" id="4545613at2"/>
<dbReference type="SMART" id="SM00530">
    <property type="entry name" value="HTH_XRE"/>
    <property type="match status" value="1"/>
</dbReference>
<dbReference type="EMBL" id="QEIN01000085">
    <property type="protein sequence ID" value="RCV58698.1"/>
    <property type="molecule type" value="Genomic_DNA"/>
</dbReference>
<evidence type="ECO:0000313" key="3">
    <source>
        <dbReference type="Proteomes" id="UP000253318"/>
    </source>
</evidence>
<dbReference type="GO" id="GO:0003677">
    <property type="term" value="F:DNA binding"/>
    <property type="evidence" value="ECO:0007669"/>
    <property type="project" value="InterPro"/>
</dbReference>
<keyword evidence="3" id="KW-1185">Reference proteome</keyword>
<accession>A0A368T571</accession>
<dbReference type="InterPro" id="IPR010982">
    <property type="entry name" value="Lambda_DNA-bd_dom_sf"/>
</dbReference>
<feature type="domain" description="HTH cro/C1-type" evidence="1">
    <location>
        <begin position="24"/>
        <end position="83"/>
    </location>
</feature>
<dbReference type="InterPro" id="IPR001387">
    <property type="entry name" value="Cro/C1-type_HTH"/>
</dbReference>
<evidence type="ECO:0000259" key="1">
    <source>
        <dbReference type="PROSITE" id="PS50943"/>
    </source>
</evidence>
<comment type="caution">
    <text evidence="2">The sequence shown here is derived from an EMBL/GenBank/DDBJ whole genome shotgun (WGS) entry which is preliminary data.</text>
</comment>
<dbReference type="PROSITE" id="PS50943">
    <property type="entry name" value="HTH_CROC1"/>
    <property type="match status" value="1"/>
</dbReference>
<organism evidence="2 3">
    <name type="scientific">Marinitenerispora sediminis</name>
    <dbReference type="NCBI Taxonomy" id="1931232"/>
    <lineage>
        <taxon>Bacteria</taxon>
        <taxon>Bacillati</taxon>
        <taxon>Actinomycetota</taxon>
        <taxon>Actinomycetes</taxon>
        <taxon>Streptosporangiales</taxon>
        <taxon>Nocardiopsidaceae</taxon>
        <taxon>Marinitenerispora</taxon>
    </lineage>
</organism>
<name>A0A368T571_9ACTN</name>
<dbReference type="AlphaFoldDB" id="A0A368T571"/>
<proteinExistence type="predicted"/>
<protein>
    <submittedName>
        <fullName evidence="2">XRE family transcriptional regulator</fullName>
    </submittedName>
</protein>
<evidence type="ECO:0000313" key="2">
    <source>
        <dbReference type="EMBL" id="RCV58698.1"/>
    </source>
</evidence>
<dbReference type="SUPFAM" id="SSF47413">
    <property type="entry name" value="lambda repressor-like DNA-binding domains"/>
    <property type="match status" value="1"/>
</dbReference>
<gene>
    <name evidence="2" type="ORF">DEF24_12490</name>
</gene>
<dbReference type="Gene3D" id="1.10.260.40">
    <property type="entry name" value="lambda repressor-like DNA-binding domains"/>
    <property type="match status" value="1"/>
</dbReference>